<dbReference type="AlphaFoldDB" id="A0A4Z0LZ88"/>
<evidence type="ECO:0000313" key="2">
    <source>
        <dbReference type="Proteomes" id="UP000298050"/>
    </source>
</evidence>
<proteinExistence type="predicted"/>
<keyword evidence="2" id="KW-1185">Reference proteome</keyword>
<protein>
    <submittedName>
        <fullName evidence="1">Uncharacterized protein</fullName>
    </submittedName>
</protein>
<name>A0A4Z0LZ88_9GAMM</name>
<dbReference type="SUPFAM" id="SSF52540">
    <property type="entry name" value="P-loop containing nucleoside triphosphate hydrolases"/>
    <property type="match status" value="1"/>
</dbReference>
<gene>
    <name evidence="1" type="ORF">E4634_13160</name>
</gene>
<sequence length="388" mass="43199">MGDTRTLTLHIGNHKTGTSAIQRSLFRDRQQLSEHGVTLFCTSPEGDTLSSGNASPWIGFRPAAGTRIAGVPRRDLPAALAREPGDVLMSAETFAWVFDAGQLRELYRALSAHFSRVRVIAYLRRQDQQAVSQYQQASRRDAIVAATYYGGGNRALPVYGPHLHAYLDYAQRMQLWADSFGHENLCLRLFQPDALHAGDVVQDFYRAAGLPLPGAAQRVNESTGFERTKLGHLLSEQEFEPGTRTVLARYLDDSGKLLPSRAQAQAFYDRFRQGNTVLHERYGLGSAPAAFTEDFSAYPEDAADLWNEDSANAALRHLLRGVRELPLLDSEELAAIQRAAGLLAQTDPGLARQLTAIAAEYDSRAVPEAPLSRRLHSGLRRWWRRLYR</sequence>
<dbReference type="OrthoDB" id="547265at2"/>
<accession>A0A4Z0LZ88</accession>
<dbReference type="Proteomes" id="UP000298050">
    <property type="component" value="Unassembled WGS sequence"/>
</dbReference>
<reference evidence="1 2" key="1">
    <citation type="submission" date="2019-04" db="EMBL/GenBank/DDBJ databases">
        <title>Taxonomy of novel Haliea sp. from mangrove soil of West Coast of India.</title>
        <authorList>
            <person name="Verma A."/>
            <person name="Kumar P."/>
            <person name="Krishnamurthi S."/>
        </authorList>
    </citation>
    <scope>NUCLEOTIDE SEQUENCE [LARGE SCALE GENOMIC DNA]</scope>
    <source>
        <strain evidence="1 2">SAOS-164</strain>
    </source>
</reference>
<dbReference type="InterPro" id="IPR027417">
    <property type="entry name" value="P-loop_NTPase"/>
</dbReference>
<organism evidence="1 2">
    <name type="scientific">Mangrovimicrobium sediminis</name>
    <dbReference type="NCBI Taxonomy" id="2562682"/>
    <lineage>
        <taxon>Bacteria</taxon>
        <taxon>Pseudomonadati</taxon>
        <taxon>Pseudomonadota</taxon>
        <taxon>Gammaproteobacteria</taxon>
        <taxon>Cellvibrionales</taxon>
        <taxon>Halieaceae</taxon>
        <taxon>Mangrovimicrobium</taxon>
    </lineage>
</organism>
<dbReference type="Gene3D" id="3.40.50.300">
    <property type="entry name" value="P-loop containing nucleotide triphosphate hydrolases"/>
    <property type="match status" value="1"/>
</dbReference>
<dbReference type="EMBL" id="SRLE01000009">
    <property type="protein sequence ID" value="TGD72477.1"/>
    <property type="molecule type" value="Genomic_DNA"/>
</dbReference>
<comment type="caution">
    <text evidence="1">The sequence shown here is derived from an EMBL/GenBank/DDBJ whole genome shotgun (WGS) entry which is preliminary data.</text>
</comment>
<evidence type="ECO:0000313" key="1">
    <source>
        <dbReference type="EMBL" id="TGD72477.1"/>
    </source>
</evidence>
<dbReference type="RefSeq" id="WP_135444631.1">
    <property type="nucleotide sequence ID" value="NZ_SRLE01000009.1"/>
</dbReference>